<evidence type="ECO:0000313" key="1">
    <source>
        <dbReference type="EMBL" id="KAJ3497682.1"/>
    </source>
</evidence>
<accession>A0ACC1R4U9</accession>
<keyword evidence="2" id="KW-1185">Reference proteome</keyword>
<name>A0ACC1R4U9_9HYPO</name>
<sequence>MYAGNDLGYVVQCRLDSLPLKTEISNLATAVYGSLAPSVSLHGQLGPSRDATSCKEPLLVYLMTRLPGITQLDFVLSRPVAQFSEEFFPFRRNLFTGIASFFAQSWLALEHVSSQYRDDLKAGYLRDLQALGRGLPERFKPAVQESYNWAVRDKPTFCQAFTGSMHLRNGWSRFPDYEDLGLLFWLHFAEEVGGTSEQTLTTIKKTRVLGFLLSHGFTSRLANEATPTPLKDDEHGRYHMMLLDGYLINAATKMGGVV</sequence>
<comment type="caution">
    <text evidence="1">The sequence shown here is derived from an EMBL/GenBank/DDBJ whole genome shotgun (WGS) entry which is preliminary data.</text>
</comment>
<organism evidence="1 2">
    <name type="scientific">Lecanicillium saksenae</name>
    <dbReference type="NCBI Taxonomy" id="468837"/>
    <lineage>
        <taxon>Eukaryota</taxon>
        <taxon>Fungi</taxon>
        <taxon>Dikarya</taxon>
        <taxon>Ascomycota</taxon>
        <taxon>Pezizomycotina</taxon>
        <taxon>Sordariomycetes</taxon>
        <taxon>Hypocreomycetidae</taxon>
        <taxon>Hypocreales</taxon>
        <taxon>Cordycipitaceae</taxon>
        <taxon>Lecanicillium</taxon>
    </lineage>
</organism>
<proteinExistence type="predicted"/>
<reference evidence="1" key="1">
    <citation type="submission" date="2022-07" db="EMBL/GenBank/DDBJ databases">
        <title>Genome Sequence of Lecanicillium saksenae.</title>
        <authorList>
            <person name="Buettner E."/>
        </authorList>
    </citation>
    <scope>NUCLEOTIDE SEQUENCE</scope>
    <source>
        <strain evidence="1">VT-O1</strain>
    </source>
</reference>
<dbReference type="EMBL" id="JANAKD010000096">
    <property type="protein sequence ID" value="KAJ3497682.1"/>
    <property type="molecule type" value="Genomic_DNA"/>
</dbReference>
<gene>
    <name evidence="1" type="ORF">NLG97_g1718</name>
</gene>
<protein>
    <submittedName>
        <fullName evidence="1">Uncharacterized protein</fullName>
    </submittedName>
</protein>
<dbReference type="Proteomes" id="UP001148737">
    <property type="component" value="Unassembled WGS sequence"/>
</dbReference>
<evidence type="ECO:0000313" key="2">
    <source>
        <dbReference type="Proteomes" id="UP001148737"/>
    </source>
</evidence>